<feature type="region of interest" description="Disordered" evidence="1">
    <location>
        <begin position="1"/>
        <end position="38"/>
    </location>
</feature>
<reference evidence="3" key="1">
    <citation type="submission" date="2020-01" db="EMBL/GenBank/DDBJ databases">
        <title>Draft genome sequence of the Termite Coptotermes fromosanus.</title>
        <authorList>
            <person name="Itakura S."/>
            <person name="Yosikawa Y."/>
            <person name="Umezawa K."/>
        </authorList>
    </citation>
    <scope>NUCLEOTIDE SEQUENCE [LARGE SCALE GENOMIC DNA]</scope>
</reference>
<evidence type="ECO:0000256" key="1">
    <source>
        <dbReference type="SAM" id="MobiDB-lite"/>
    </source>
</evidence>
<evidence type="ECO:0000313" key="3">
    <source>
        <dbReference type="Proteomes" id="UP000502823"/>
    </source>
</evidence>
<comment type="caution">
    <text evidence="2">The sequence shown here is derived from an EMBL/GenBank/DDBJ whole genome shotgun (WGS) entry which is preliminary data.</text>
</comment>
<dbReference type="Gene3D" id="3.40.50.1110">
    <property type="entry name" value="SGNH hydrolase"/>
    <property type="match status" value="1"/>
</dbReference>
<accession>A0A6L2Q8B7</accession>
<dbReference type="SUPFAM" id="SSF52266">
    <property type="entry name" value="SGNH hydrolase"/>
    <property type="match status" value="1"/>
</dbReference>
<dbReference type="AlphaFoldDB" id="A0A6L2Q8B7"/>
<feature type="compositionally biased region" description="Basic and acidic residues" evidence="1">
    <location>
        <begin position="1"/>
        <end position="16"/>
    </location>
</feature>
<sequence length="325" mass="36242">MDHKTEQCEGVTKKTFLDSTQQHGVQHDQDPTQRRQDRVEGKRFFSITTVINGTTSIKKNDAPLSSRNHTKKLNKRVSTETGNTKFTSAVQQKVLILGDSHLTGSTVKVRNMLSSKFEATGVIKPGAAAEKIGDTSTNDLHNLTTRDVIVLNTGANDLYKNNKDTALAQIVKFIQNNYNTNIIVMSIPHRYNLSFSSYVNKFFTRHGVHLNGGGKEVVAKQVILQINKAVEKITQTPMSLNWKVNFREDNTSLTTANMNITFGNMSNNLIDNVNCSTSRCVAISNMSNNEEVMVNDDIVSNVSTTRRTSSTPKKVPVTRESDFLW</sequence>
<feature type="compositionally biased region" description="Basic and acidic residues" evidence="1">
    <location>
        <begin position="25"/>
        <end position="38"/>
    </location>
</feature>
<protein>
    <submittedName>
        <fullName evidence="2">Uncharacterized protein</fullName>
    </submittedName>
</protein>
<feature type="region of interest" description="Disordered" evidence="1">
    <location>
        <begin position="303"/>
        <end position="325"/>
    </location>
</feature>
<dbReference type="OrthoDB" id="6624170at2759"/>
<organism evidence="2 3">
    <name type="scientific">Coptotermes formosanus</name>
    <name type="common">Formosan subterranean termite</name>
    <dbReference type="NCBI Taxonomy" id="36987"/>
    <lineage>
        <taxon>Eukaryota</taxon>
        <taxon>Metazoa</taxon>
        <taxon>Ecdysozoa</taxon>
        <taxon>Arthropoda</taxon>
        <taxon>Hexapoda</taxon>
        <taxon>Insecta</taxon>
        <taxon>Pterygota</taxon>
        <taxon>Neoptera</taxon>
        <taxon>Polyneoptera</taxon>
        <taxon>Dictyoptera</taxon>
        <taxon>Blattodea</taxon>
        <taxon>Blattoidea</taxon>
        <taxon>Termitoidae</taxon>
        <taxon>Rhinotermitidae</taxon>
        <taxon>Coptotermes</taxon>
    </lineage>
</organism>
<evidence type="ECO:0000313" key="2">
    <source>
        <dbReference type="EMBL" id="GFG40664.1"/>
    </source>
</evidence>
<dbReference type="InParanoid" id="A0A6L2Q8B7"/>
<keyword evidence="3" id="KW-1185">Reference proteome</keyword>
<gene>
    <name evidence="2" type="ORF">Cfor_06701</name>
</gene>
<dbReference type="InterPro" id="IPR036514">
    <property type="entry name" value="SGNH_hydro_sf"/>
</dbReference>
<name>A0A6L2Q8B7_COPFO</name>
<proteinExistence type="predicted"/>
<dbReference type="Proteomes" id="UP000502823">
    <property type="component" value="Unassembled WGS sequence"/>
</dbReference>
<dbReference type="EMBL" id="BLKM01002316">
    <property type="protein sequence ID" value="GFG40664.1"/>
    <property type="molecule type" value="Genomic_DNA"/>
</dbReference>